<dbReference type="EMBL" id="CP071795">
    <property type="protein sequence ID" value="QTD36723.1"/>
    <property type="molecule type" value="Genomic_DNA"/>
</dbReference>
<dbReference type="SMART" id="SM00342">
    <property type="entry name" value="HTH_ARAC"/>
    <property type="match status" value="1"/>
</dbReference>
<sequence length="90" mass="10503">MSAKDLNSNTNYLSKIINHYKGLSFSNYLNTLRINFIISELKVNSLYRKFTIKAIAEEAGFNNPESFSKAFYKITNVKPSFFMKQLEENY</sequence>
<evidence type="ECO:0000256" key="1">
    <source>
        <dbReference type="ARBA" id="ARBA00023015"/>
    </source>
</evidence>
<keyword evidence="2" id="KW-0238">DNA-binding</keyword>
<dbReference type="Gene3D" id="1.10.10.60">
    <property type="entry name" value="Homeodomain-like"/>
    <property type="match status" value="2"/>
</dbReference>
<name>A0ABX7STT0_9FLAO</name>
<keyword evidence="1" id="KW-0805">Transcription regulation</keyword>
<feature type="domain" description="HTH araC/xylS-type" evidence="4">
    <location>
        <begin position="1"/>
        <end position="85"/>
    </location>
</feature>
<dbReference type="PANTHER" id="PTHR43280">
    <property type="entry name" value="ARAC-FAMILY TRANSCRIPTIONAL REGULATOR"/>
    <property type="match status" value="1"/>
</dbReference>
<dbReference type="PANTHER" id="PTHR43280:SF2">
    <property type="entry name" value="HTH-TYPE TRANSCRIPTIONAL REGULATOR EXSA"/>
    <property type="match status" value="1"/>
</dbReference>
<accession>A0ABX7STT0</accession>
<reference evidence="5 6" key="1">
    <citation type="submission" date="2021-03" db="EMBL/GenBank/DDBJ databases">
        <title>Complete genome of Polaribacter_sp.G4M1.</title>
        <authorList>
            <person name="Jeong S.W."/>
            <person name="Bae J.W."/>
        </authorList>
    </citation>
    <scope>NUCLEOTIDE SEQUENCE [LARGE SCALE GENOMIC DNA]</scope>
    <source>
        <strain evidence="5 6">G4M1</strain>
    </source>
</reference>
<dbReference type="RefSeq" id="WP_207970905.1">
    <property type="nucleotide sequence ID" value="NZ_CP071795.1"/>
</dbReference>
<dbReference type="InterPro" id="IPR009057">
    <property type="entry name" value="Homeodomain-like_sf"/>
</dbReference>
<keyword evidence="3" id="KW-0804">Transcription</keyword>
<dbReference type="Proteomes" id="UP000663935">
    <property type="component" value="Chromosome"/>
</dbReference>
<evidence type="ECO:0000313" key="5">
    <source>
        <dbReference type="EMBL" id="QTD36723.1"/>
    </source>
</evidence>
<dbReference type="InterPro" id="IPR018060">
    <property type="entry name" value="HTH_AraC"/>
</dbReference>
<gene>
    <name evidence="5" type="ORF">JL193_11305</name>
</gene>
<evidence type="ECO:0000256" key="3">
    <source>
        <dbReference type="ARBA" id="ARBA00023163"/>
    </source>
</evidence>
<protein>
    <submittedName>
        <fullName evidence="5">AraC family transcriptional regulator</fullName>
    </submittedName>
</protein>
<dbReference type="PROSITE" id="PS01124">
    <property type="entry name" value="HTH_ARAC_FAMILY_2"/>
    <property type="match status" value="1"/>
</dbReference>
<dbReference type="SUPFAM" id="SSF46689">
    <property type="entry name" value="Homeodomain-like"/>
    <property type="match status" value="1"/>
</dbReference>
<dbReference type="Pfam" id="PF12833">
    <property type="entry name" value="HTH_18"/>
    <property type="match status" value="1"/>
</dbReference>
<keyword evidence="6" id="KW-1185">Reference proteome</keyword>
<organism evidence="5 6">
    <name type="scientific">Polaribacter batillariae</name>
    <dbReference type="NCBI Taxonomy" id="2808900"/>
    <lineage>
        <taxon>Bacteria</taxon>
        <taxon>Pseudomonadati</taxon>
        <taxon>Bacteroidota</taxon>
        <taxon>Flavobacteriia</taxon>
        <taxon>Flavobacteriales</taxon>
        <taxon>Flavobacteriaceae</taxon>
    </lineage>
</organism>
<evidence type="ECO:0000259" key="4">
    <source>
        <dbReference type="PROSITE" id="PS01124"/>
    </source>
</evidence>
<evidence type="ECO:0000313" key="6">
    <source>
        <dbReference type="Proteomes" id="UP000663935"/>
    </source>
</evidence>
<evidence type="ECO:0000256" key="2">
    <source>
        <dbReference type="ARBA" id="ARBA00023125"/>
    </source>
</evidence>
<proteinExistence type="predicted"/>